<keyword evidence="1 6" id="KW-0489">Methyltransferase</keyword>
<evidence type="ECO:0000256" key="4">
    <source>
        <dbReference type="SAM" id="MobiDB-lite"/>
    </source>
</evidence>
<dbReference type="Proteomes" id="UP000562352">
    <property type="component" value="Unassembled WGS sequence"/>
</dbReference>
<dbReference type="AlphaFoldDB" id="A0A841DM67"/>
<name>A0A841DM67_PLAVE</name>
<sequence length="218" mass="23676">MTDGKPSEEELWDARYGESDRIWSGNPNTALVREITGLEPGSALDLGCGEGGDAIWLAQQGWRVTAVDISGVALDRAARHAAEAGVADRIDWQRHDLGVSFPGGAFDLVSACFLHSHGDMPRERILRAAASAVAPGGVLLVVGHAGPAPWEKPDHHHGVHLPTPQEVLESLGLPEGRWEVQRCEEHERIQTGPDGRPAARTDNTLRVRRLKDRAEPRP</sequence>
<evidence type="ECO:0000256" key="3">
    <source>
        <dbReference type="ARBA" id="ARBA00022691"/>
    </source>
</evidence>
<keyword evidence="7" id="KW-1185">Reference proteome</keyword>
<evidence type="ECO:0000313" key="7">
    <source>
        <dbReference type="Proteomes" id="UP000562352"/>
    </source>
</evidence>
<gene>
    <name evidence="6" type="ORF">FHS22_007507</name>
</gene>
<dbReference type="RefSeq" id="WP_184948860.1">
    <property type="nucleotide sequence ID" value="NZ_BAAAWZ010000005.1"/>
</dbReference>
<feature type="domain" description="Methyltransferase" evidence="5">
    <location>
        <begin position="44"/>
        <end position="137"/>
    </location>
</feature>
<protein>
    <submittedName>
        <fullName evidence="6">SAM-dependent methyltransferase</fullName>
    </submittedName>
</protein>
<reference evidence="6 7" key="1">
    <citation type="submission" date="2020-08" db="EMBL/GenBank/DDBJ databases">
        <title>Genomic Encyclopedia of Type Strains, Phase III (KMG-III): the genomes of soil and plant-associated and newly described type strains.</title>
        <authorList>
            <person name="Whitman W."/>
        </authorList>
    </citation>
    <scope>NUCLEOTIDE SEQUENCE [LARGE SCALE GENOMIC DNA]</scope>
    <source>
        <strain evidence="6 7">CECT 3303</strain>
    </source>
</reference>
<dbReference type="Gene3D" id="3.40.50.150">
    <property type="entry name" value="Vaccinia Virus protein VP39"/>
    <property type="match status" value="1"/>
</dbReference>
<dbReference type="CDD" id="cd02440">
    <property type="entry name" value="AdoMet_MTases"/>
    <property type="match status" value="1"/>
</dbReference>
<proteinExistence type="predicted"/>
<dbReference type="GO" id="GO:0032259">
    <property type="term" value="P:methylation"/>
    <property type="evidence" value="ECO:0007669"/>
    <property type="project" value="UniProtKB-KW"/>
</dbReference>
<dbReference type="PANTHER" id="PTHR43464:SF19">
    <property type="entry name" value="UBIQUINONE BIOSYNTHESIS O-METHYLTRANSFERASE, MITOCHONDRIAL"/>
    <property type="match status" value="1"/>
</dbReference>
<dbReference type="GO" id="GO:0008168">
    <property type="term" value="F:methyltransferase activity"/>
    <property type="evidence" value="ECO:0007669"/>
    <property type="project" value="UniProtKB-KW"/>
</dbReference>
<dbReference type="PANTHER" id="PTHR43464">
    <property type="entry name" value="METHYLTRANSFERASE"/>
    <property type="match status" value="1"/>
</dbReference>
<feature type="region of interest" description="Disordered" evidence="4">
    <location>
        <begin position="186"/>
        <end position="218"/>
    </location>
</feature>
<evidence type="ECO:0000313" key="6">
    <source>
        <dbReference type="EMBL" id="MBB5968186.1"/>
    </source>
</evidence>
<keyword evidence="3" id="KW-0949">S-adenosyl-L-methionine</keyword>
<dbReference type="InterPro" id="IPR041698">
    <property type="entry name" value="Methyltransf_25"/>
</dbReference>
<comment type="caution">
    <text evidence="6">The sequence shown here is derived from an EMBL/GenBank/DDBJ whole genome shotgun (WGS) entry which is preliminary data.</text>
</comment>
<evidence type="ECO:0000256" key="1">
    <source>
        <dbReference type="ARBA" id="ARBA00022603"/>
    </source>
</evidence>
<keyword evidence="2 6" id="KW-0808">Transferase</keyword>
<evidence type="ECO:0000259" key="5">
    <source>
        <dbReference type="Pfam" id="PF13649"/>
    </source>
</evidence>
<dbReference type="SUPFAM" id="SSF53335">
    <property type="entry name" value="S-adenosyl-L-methionine-dependent methyltransferases"/>
    <property type="match status" value="1"/>
</dbReference>
<dbReference type="Pfam" id="PF13649">
    <property type="entry name" value="Methyltransf_25"/>
    <property type="match status" value="1"/>
</dbReference>
<dbReference type="EMBL" id="JACHJJ010000060">
    <property type="protein sequence ID" value="MBB5968186.1"/>
    <property type="molecule type" value="Genomic_DNA"/>
</dbReference>
<organism evidence="6 7">
    <name type="scientific">Planomonospora venezuelensis</name>
    <dbReference type="NCBI Taxonomy" id="1999"/>
    <lineage>
        <taxon>Bacteria</taxon>
        <taxon>Bacillati</taxon>
        <taxon>Actinomycetota</taxon>
        <taxon>Actinomycetes</taxon>
        <taxon>Streptosporangiales</taxon>
        <taxon>Streptosporangiaceae</taxon>
        <taxon>Planomonospora</taxon>
    </lineage>
</organism>
<accession>A0A841DM67</accession>
<evidence type="ECO:0000256" key="2">
    <source>
        <dbReference type="ARBA" id="ARBA00022679"/>
    </source>
</evidence>
<dbReference type="InterPro" id="IPR029063">
    <property type="entry name" value="SAM-dependent_MTases_sf"/>
</dbReference>